<keyword evidence="2" id="KW-0813">Transport</keyword>
<proteinExistence type="predicted"/>
<dbReference type="PANTHER" id="PTHR13414">
    <property type="entry name" value="HUEL-CATION TRANSPORTER"/>
    <property type="match status" value="1"/>
</dbReference>
<feature type="transmembrane region" description="Helical" evidence="7">
    <location>
        <begin position="176"/>
        <end position="197"/>
    </location>
</feature>
<protein>
    <submittedName>
        <fullName evidence="9">Cation diffusion facilitator family transporter</fullName>
    </submittedName>
</protein>
<reference evidence="9 10" key="1">
    <citation type="submission" date="2019-09" db="EMBL/GenBank/DDBJ databases">
        <title>Isolation of a novel species in the genus Cupriavidus from patients with sepsis using whole genome sequencing.</title>
        <authorList>
            <person name="Kweon O.J."/>
            <person name="Lee M.-K."/>
        </authorList>
    </citation>
    <scope>NUCLEOTIDE SEQUENCE [LARGE SCALE GENOMIC DNA]</scope>
    <source>
        <strain evidence="9 10">MKL-01</strain>
    </source>
</reference>
<dbReference type="GO" id="GO:0016020">
    <property type="term" value="C:membrane"/>
    <property type="evidence" value="ECO:0007669"/>
    <property type="project" value="UniProtKB-SubCell"/>
</dbReference>
<dbReference type="EMBL" id="VWRN01000060">
    <property type="protein sequence ID" value="KAA6118042.1"/>
    <property type="molecule type" value="Genomic_DNA"/>
</dbReference>
<feature type="domain" description="Cation efflux protein transmembrane" evidence="8">
    <location>
        <begin position="30"/>
        <end position="235"/>
    </location>
</feature>
<sequence>MIGYKDSPPRDLAPSSTGKSAKSPVAIYGAIAANSAIAITKFIVAGVTGSSAMISEAIHSTVDTGNEVLLLIGIARSRRAADPQHPFGYGKELYFWSLIVAVLIFGVGGGISAYEGVLHMMDPEPLRDPHWNYVVLASAAVFEGISFVIALRQFYREKGDAPFWAALRASKDPTTVTVLAEDAAALAGLALAAFGVYASHRWNMPVLDGAASVAIGVLLAGVATVLVVESRSLLVGEGVNREMALGIQRLAQEDPCIERAGRPLTMHFGPDDVLVTLDVQFMADASRDDMARSVERVERQIRARYPAVRRIYIEARLMSVAAQRPGEQAPAGGLSGT</sequence>
<evidence type="ECO:0000256" key="3">
    <source>
        <dbReference type="ARBA" id="ARBA00022692"/>
    </source>
</evidence>
<gene>
    <name evidence="9" type="ORF">F1599_22265</name>
</gene>
<dbReference type="PANTHER" id="PTHR13414:SF9">
    <property type="entry name" value="PROTON-COUPLED ZINC ANTIPORTER SLC30A9, MITOCHONDRIAL"/>
    <property type="match status" value="1"/>
</dbReference>
<dbReference type="InterPro" id="IPR002524">
    <property type="entry name" value="Cation_efflux"/>
</dbReference>
<organism evidence="9 10">
    <name type="scientific">Cupriavidus cauae</name>
    <dbReference type="NCBI Taxonomy" id="2608999"/>
    <lineage>
        <taxon>Bacteria</taxon>
        <taxon>Pseudomonadati</taxon>
        <taxon>Pseudomonadota</taxon>
        <taxon>Betaproteobacteria</taxon>
        <taxon>Burkholderiales</taxon>
        <taxon>Burkholderiaceae</taxon>
        <taxon>Cupriavidus</taxon>
    </lineage>
</organism>
<dbReference type="GO" id="GO:0006829">
    <property type="term" value="P:zinc ion transport"/>
    <property type="evidence" value="ECO:0007669"/>
    <property type="project" value="InterPro"/>
</dbReference>
<dbReference type="InterPro" id="IPR058533">
    <property type="entry name" value="Cation_efflux_TM"/>
</dbReference>
<dbReference type="InterPro" id="IPR040177">
    <property type="entry name" value="SLC30A9"/>
</dbReference>
<evidence type="ECO:0000259" key="8">
    <source>
        <dbReference type="Pfam" id="PF01545"/>
    </source>
</evidence>
<dbReference type="Pfam" id="PF01545">
    <property type="entry name" value="Cation_efflux"/>
    <property type="match status" value="1"/>
</dbReference>
<keyword evidence="4 7" id="KW-1133">Transmembrane helix</keyword>
<dbReference type="Proteomes" id="UP000324324">
    <property type="component" value="Unassembled WGS sequence"/>
</dbReference>
<evidence type="ECO:0000256" key="7">
    <source>
        <dbReference type="SAM" id="Phobius"/>
    </source>
</evidence>
<dbReference type="Gene3D" id="1.20.1510.10">
    <property type="entry name" value="Cation efflux protein transmembrane domain"/>
    <property type="match status" value="1"/>
</dbReference>
<keyword evidence="5 7" id="KW-0472">Membrane</keyword>
<dbReference type="NCBIfam" id="TIGR01297">
    <property type="entry name" value="CDF"/>
    <property type="match status" value="1"/>
</dbReference>
<evidence type="ECO:0000313" key="10">
    <source>
        <dbReference type="Proteomes" id="UP000324324"/>
    </source>
</evidence>
<evidence type="ECO:0000256" key="5">
    <source>
        <dbReference type="ARBA" id="ARBA00023136"/>
    </source>
</evidence>
<feature type="region of interest" description="Disordered" evidence="6">
    <location>
        <begin position="1"/>
        <end position="21"/>
    </location>
</feature>
<keyword evidence="10" id="KW-1185">Reference proteome</keyword>
<feature type="transmembrane region" description="Helical" evidence="7">
    <location>
        <begin position="93"/>
        <end position="114"/>
    </location>
</feature>
<name>A0A5M8A5S8_9BURK</name>
<dbReference type="InterPro" id="IPR027469">
    <property type="entry name" value="Cation_efflux_TMD_sf"/>
</dbReference>
<evidence type="ECO:0000256" key="2">
    <source>
        <dbReference type="ARBA" id="ARBA00022448"/>
    </source>
</evidence>
<evidence type="ECO:0000256" key="6">
    <source>
        <dbReference type="SAM" id="MobiDB-lite"/>
    </source>
</evidence>
<feature type="transmembrane region" description="Helical" evidence="7">
    <location>
        <begin position="209"/>
        <end position="228"/>
    </location>
</feature>
<accession>A0A5M8A5S8</accession>
<comment type="caution">
    <text evidence="9">The sequence shown here is derived from an EMBL/GenBank/DDBJ whole genome shotgun (WGS) entry which is preliminary data.</text>
</comment>
<evidence type="ECO:0000256" key="1">
    <source>
        <dbReference type="ARBA" id="ARBA00004141"/>
    </source>
</evidence>
<dbReference type="SUPFAM" id="SSF161111">
    <property type="entry name" value="Cation efflux protein transmembrane domain-like"/>
    <property type="match status" value="1"/>
</dbReference>
<evidence type="ECO:0000313" key="9">
    <source>
        <dbReference type="EMBL" id="KAA6118042.1"/>
    </source>
</evidence>
<dbReference type="GO" id="GO:0008324">
    <property type="term" value="F:monoatomic cation transmembrane transporter activity"/>
    <property type="evidence" value="ECO:0007669"/>
    <property type="project" value="InterPro"/>
</dbReference>
<dbReference type="AlphaFoldDB" id="A0A5M8A5S8"/>
<evidence type="ECO:0000256" key="4">
    <source>
        <dbReference type="ARBA" id="ARBA00022989"/>
    </source>
</evidence>
<keyword evidence="3 7" id="KW-0812">Transmembrane</keyword>
<comment type="subcellular location">
    <subcellularLocation>
        <location evidence="1">Membrane</location>
        <topology evidence="1">Multi-pass membrane protein</topology>
    </subcellularLocation>
</comment>
<feature type="transmembrane region" description="Helical" evidence="7">
    <location>
        <begin position="134"/>
        <end position="155"/>
    </location>
</feature>